<comment type="caution">
    <text evidence="1">The sequence shown here is derived from an EMBL/GenBank/DDBJ whole genome shotgun (WGS) entry which is preliminary data.</text>
</comment>
<dbReference type="OrthoDB" id="1139121at2"/>
<dbReference type="RefSeq" id="WP_123897065.1">
    <property type="nucleotide sequence ID" value="NZ_RPFJ01000006.1"/>
</dbReference>
<gene>
    <name evidence="1" type="ORF">EGM88_06055</name>
</gene>
<organism evidence="1 2">
    <name type="scientific">Aureibaculum marinum</name>
    <dbReference type="NCBI Taxonomy" id="2487930"/>
    <lineage>
        <taxon>Bacteria</taxon>
        <taxon>Pseudomonadati</taxon>
        <taxon>Bacteroidota</taxon>
        <taxon>Flavobacteriia</taxon>
        <taxon>Flavobacteriales</taxon>
        <taxon>Flavobacteriaceae</taxon>
        <taxon>Aureibaculum</taxon>
    </lineage>
</organism>
<proteinExistence type="predicted"/>
<keyword evidence="2" id="KW-1185">Reference proteome</keyword>
<accession>A0A3N4NR11</accession>
<sequence length="145" mass="17243">MKTKIKKQWYGKKKNAKELHNDNKFWLSEIGFVKDEMQFLEHLLGLNYIDFLDTGLKENVTDVINEIKEEKNAINKLGLMIQEHDNVIGDLKSSVSLEHNLNYLESHLKLERLMDLYYDKFKTIKRKLFKIVEFVANKKDVKKLI</sequence>
<dbReference type="AlphaFoldDB" id="A0A3N4NR11"/>
<name>A0A3N4NR11_9FLAO</name>
<evidence type="ECO:0000313" key="1">
    <source>
        <dbReference type="EMBL" id="RPD98751.1"/>
    </source>
</evidence>
<dbReference type="EMBL" id="RPFJ01000006">
    <property type="protein sequence ID" value="RPD98751.1"/>
    <property type="molecule type" value="Genomic_DNA"/>
</dbReference>
<reference evidence="1 2" key="1">
    <citation type="submission" date="2018-11" db="EMBL/GenBank/DDBJ databases">
        <title>Aureibaculum marinum gen. nov., sp. nov., a member of the family Flavobacteriaceae isolated from the Bohai Sea.</title>
        <authorList>
            <person name="Ji X."/>
        </authorList>
    </citation>
    <scope>NUCLEOTIDE SEQUENCE [LARGE SCALE GENOMIC DNA]</scope>
    <source>
        <strain evidence="1 2">BH-SD17</strain>
    </source>
</reference>
<evidence type="ECO:0000313" key="2">
    <source>
        <dbReference type="Proteomes" id="UP000270856"/>
    </source>
</evidence>
<dbReference type="Proteomes" id="UP000270856">
    <property type="component" value="Unassembled WGS sequence"/>
</dbReference>
<protein>
    <submittedName>
        <fullName evidence="1">Uncharacterized protein</fullName>
    </submittedName>
</protein>